<evidence type="ECO:0000256" key="11">
    <source>
        <dbReference type="HAMAP-Rule" id="MF_00392"/>
    </source>
</evidence>
<keyword evidence="8 11" id="KW-0808">Transferase</keyword>
<keyword evidence="5 11" id="KW-0444">Lipid biosynthesis</keyword>
<dbReference type="PANTHER" id="PTHR30372:SF4">
    <property type="entry name" value="LIPID-A-DISACCHARIDE SYNTHASE, MITOCHONDRIAL-RELATED"/>
    <property type="match status" value="1"/>
</dbReference>
<evidence type="ECO:0000256" key="4">
    <source>
        <dbReference type="ARBA" id="ARBA00020902"/>
    </source>
</evidence>
<evidence type="ECO:0000256" key="3">
    <source>
        <dbReference type="ARBA" id="ARBA00012687"/>
    </source>
</evidence>
<keyword evidence="7 11" id="KW-0328">Glycosyltransferase</keyword>
<evidence type="ECO:0000256" key="1">
    <source>
        <dbReference type="ARBA" id="ARBA00002056"/>
    </source>
</evidence>
<evidence type="ECO:0000313" key="12">
    <source>
        <dbReference type="EMBL" id="ALP53121.1"/>
    </source>
</evidence>
<comment type="catalytic activity">
    <reaction evidence="10 11">
        <text>a lipid X + a UDP-2-N,3-O-bis[(3R)-3-hydroxyacyl]-alpha-D-glucosamine = a lipid A disaccharide + UDP + H(+)</text>
        <dbReference type="Rhea" id="RHEA:67828"/>
        <dbReference type="ChEBI" id="CHEBI:15378"/>
        <dbReference type="ChEBI" id="CHEBI:58223"/>
        <dbReference type="ChEBI" id="CHEBI:137748"/>
        <dbReference type="ChEBI" id="CHEBI:176338"/>
        <dbReference type="ChEBI" id="CHEBI:176343"/>
        <dbReference type="EC" id="2.4.1.182"/>
    </reaction>
</comment>
<evidence type="ECO:0000256" key="6">
    <source>
        <dbReference type="ARBA" id="ARBA00022556"/>
    </source>
</evidence>
<keyword evidence="9 11" id="KW-0443">Lipid metabolism</keyword>
<evidence type="ECO:0000256" key="8">
    <source>
        <dbReference type="ARBA" id="ARBA00022679"/>
    </source>
</evidence>
<dbReference type="PANTHER" id="PTHR30372">
    <property type="entry name" value="LIPID-A-DISACCHARIDE SYNTHASE"/>
    <property type="match status" value="1"/>
</dbReference>
<dbReference type="AlphaFoldDB" id="A0A0S2TD84"/>
<dbReference type="InterPro" id="IPR003835">
    <property type="entry name" value="Glyco_trans_19"/>
</dbReference>
<dbReference type="KEGG" id="tee:Tel_08090"/>
<evidence type="ECO:0000256" key="10">
    <source>
        <dbReference type="ARBA" id="ARBA00048975"/>
    </source>
</evidence>
<organism evidence="12 13">
    <name type="scientific">Candidatus Tenderia electrophaga</name>
    <dbReference type="NCBI Taxonomy" id="1748243"/>
    <lineage>
        <taxon>Bacteria</taxon>
        <taxon>Pseudomonadati</taxon>
        <taxon>Pseudomonadota</taxon>
        <taxon>Gammaproteobacteria</taxon>
        <taxon>Candidatus Tenderiales</taxon>
        <taxon>Candidatus Tenderiaceae</taxon>
        <taxon>Candidatus Tenderia</taxon>
    </lineage>
</organism>
<comment type="similarity">
    <text evidence="2 11">Belongs to the LpxB family.</text>
</comment>
<dbReference type="NCBIfam" id="TIGR00215">
    <property type="entry name" value="lpxB"/>
    <property type="match status" value="1"/>
</dbReference>
<sequence>MKIGIIAGEASGDLLAAGLITAIKAEHPDAQFEGIAGPAMVEAGCRALYPAEKLAVMGLVEVLAHYRALKRIQTSVVEHFSRHPPDVFVGVDAPDFNLTVERKLKARGIKTVHYVSPSVWAWRQYRVKKIARAVDLMLTLFPFEAEFHRHHGVKVEFVGHPLAEMIPLQADVAAARQRLALPQDKKLVALLPGSRMSEAKQLAGLMLDAAGRVAAEHPGVEFVMPLATPAIRSYVEALRDDSADGPAFHLVDGRSREVMAAVDVILLASGTAALEAMLFKKPMVVSYKLAPLTYAIVRRLVKTAYVSLPNILAGEELAKELIQAEATAANMAAEVLRLLRDEDAAAAIGERFTRIHRTLKQDASRKAARAVLELTAAGVATDSPS</sequence>
<dbReference type="GO" id="GO:0016020">
    <property type="term" value="C:membrane"/>
    <property type="evidence" value="ECO:0007669"/>
    <property type="project" value="GOC"/>
</dbReference>
<name>A0A0S2TD84_9GAMM</name>
<dbReference type="HAMAP" id="MF_00392">
    <property type="entry name" value="LpxB"/>
    <property type="match status" value="1"/>
</dbReference>
<dbReference type="GO" id="GO:0009245">
    <property type="term" value="P:lipid A biosynthetic process"/>
    <property type="evidence" value="ECO:0007669"/>
    <property type="project" value="UniProtKB-UniRule"/>
</dbReference>
<keyword evidence="13" id="KW-1185">Reference proteome</keyword>
<dbReference type="GO" id="GO:0005543">
    <property type="term" value="F:phospholipid binding"/>
    <property type="evidence" value="ECO:0007669"/>
    <property type="project" value="TreeGrafter"/>
</dbReference>
<evidence type="ECO:0000256" key="9">
    <source>
        <dbReference type="ARBA" id="ARBA00023098"/>
    </source>
</evidence>
<dbReference type="GO" id="GO:0008915">
    <property type="term" value="F:lipid-A-disaccharide synthase activity"/>
    <property type="evidence" value="ECO:0007669"/>
    <property type="project" value="UniProtKB-UniRule"/>
</dbReference>
<evidence type="ECO:0000256" key="2">
    <source>
        <dbReference type="ARBA" id="ARBA00007868"/>
    </source>
</evidence>
<dbReference type="Pfam" id="PF02684">
    <property type="entry name" value="LpxB"/>
    <property type="match status" value="1"/>
</dbReference>
<dbReference type="UniPathway" id="UPA00973"/>
<comment type="function">
    <text evidence="1 11">Condensation of UDP-2,3-diacylglucosamine and 2,3-diacylglucosamine-1-phosphate to form lipid A disaccharide, a precursor of lipid A, a phosphorylated glycolipid that anchors the lipopolysaccharide to the outer membrane of the cell.</text>
</comment>
<protein>
    <recommendedName>
        <fullName evidence="4 11">Lipid-A-disaccharide synthase</fullName>
        <ecNumber evidence="3 11">2.4.1.182</ecNumber>
    </recommendedName>
</protein>
<reference evidence="12" key="1">
    <citation type="submission" date="2015-10" db="EMBL/GenBank/DDBJ databases">
        <title>Description of Candidatus Tenderia electrophaga gen. nov, sp. nov., an Uncultivated Electroautotroph from a Biocathode Enrichment.</title>
        <authorList>
            <person name="Eddie B.J."/>
            <person name="Malanoski A.P."/>
            <person name="Wang Z."/>
            <person name="Hall R.J."/>
            <person name="Oh S.D."/>
            <person name="Heiner C."/>
            <person name="Lin B."/>
            <person name="Strycharz-Glaven S.M."/>
        </authorList>
    </citation>
    <scope>NUCLEOTIDE SEQUENCE [LARGE SCALE GENOMIC DNA]</scope>
    <source>
        <strain evidence="12">NRL1</strain>
    </source>
</reference>
<comment type="pathway">
    <text evidence="11">Bacterial outer membrane biogenesis; LPS lipid A biosynthesis.</text>
</comment>
<dbReference type="EC" id="2.4.1.182" evidence="3 11"/>
<gene>
    <name evidence="11" type="primary">lpxB</name>
    <name evidence="12" type="ORF">Tel_08090</name>
</gene>
<evidence type="ECO:0000256" key="5">
    <source>
        <dbReference type="ARBA" id="ARBA00022516"/>
    </source>
</evidence>
<proteinExistence type="inferred from homology"/>
<dbReference type="Gene3D" id="3.40.50.2000">
    <property type="entry name" value="Glycogen Phosphorylase B"/>
    <property type="match status" value="1"/>
</dbReference>
<dbReference type="Proteomes" id="UP000055136">
    <property type="component" value="Chromosome"/>
</dbReference>
<accession>A0A0S2TD84</accession>
<dbReference type="SUPFAM" id="SSF53756">
    <property type="entry name" value="UDP-Glycosyltransferase/glycogen phosphorylase"/>
    <property type="match status" value="1"/>
</dbReference>
<dbReference type="EMBL" id="CP013099">
    <property type="protein sequence ID" value="ALP53121.1"/>
    <property type="molecule type" value="Genomic_DNA"/>
</dbReference>
<keyword evidence="6 11" id="KW-0441">Lipid A biosynthesis</keyword>
<evidence type="ECO:0000313" key="13">
    <source>
        <dbReference type="Proteomes" id="UP000055136"/>
    </source>
</evidence>
<dbReference type="STRING" id="1748243.Tel_08090"/>
<evidence type="ECO:0000256" key="7">
    <source>
        <dbReference type="ARBA" id="ARBA00022676"/>
    </source>
</evidence>